<protein>
    <recommendedName>
        <fullName evidence="17">DDE Tnp4 domain-containing protein</fullName>
    </recommendedName>
</protein>
<dbReference type="Pfam" id="PF23559">
    <property type="entry name" value="WHD_DRP"/>
    <property type="match status" value="1"/>
</dbReference>
<evidence type="ECO:0000259" key="11">
    <source>
        <dbReference type="Pfam" id="PF00931"/>
    </source>
</evidence>
<dbReference type="Gene3D" id="3.40.50.300">
    <property type="entry name" value="P-loop containing nucleotide triphosphate hydrolases"/>
    <property type="match status" value="1"/>
</dbReference>
<keyword evidence="8" id="KW-0611">Plant defense</keyword>
<feature type="compositionally biased region" description="Polar residues" evidence="10">
    <location>
        <begin position="37"/>
        <end position="48"/>
    </location>
</feature>
<keyword evidence="9" id="KW-0539">Nucleus</keyword>
<evidence type="ECO:0000256" key="7">
    <source>
        <dbReference type="ARBA" id="ARBA00022801"/>
    </source>
</evidence>
<evidence type="ECO:0000259" key="12">
    <source>
        <dbReference type="Pfam" id="PF13359"/>
    </source>
</evidence>
<dbReference type="SUPFAM" id="SSF52540">
    <property type="entry name" value="P-loop containing nucleoside triphosphate hydrolases"/>
    <property type="match status" value="1"/>
</dbReference>
<evidence type="ECO:0008006" key="17">
    <source>
        <dbReference type="Google" id="ProtNLM"/>
    </source>
</evidence>
<feature type="domain" description="DDE Tnp4" evidence="12">
    <location>
        <begin position="1472"/>
        <end position="1622"/>
    </location>
</feature>
<name>A0A3B6RTE5_WHEAT</name>
<comment type="subcellular location">
    <subcellularLocation>
        <location evidence="2">Nucleus</location>
    </subcellularLocation>
</comment>
<dbReference type="InterPro" id="IPR027806">
    <property type="entry name" value="HARBI1_dom"/>
</dbReference>
<dbReference type="PANTHER" id="PTHR22930">
    <property type="match status" value="1"/>
</dbReference>
<dbReference type="Gene3D" id="1.10.10.10">
    <property type="entry name" value="Winged helix-like DNA-binding domain superfamily/Winged helix DNA-binding domain"/>
    <property type="match status" value="1"/>
</dbReference>
<evidence type="ECO:0000259" key="13">
    <source>
        <dbReference type="Pfam" id="PF23559"/>
    </source>
</evidence>
<dbReference type="InterPro" id="IPR002182">
    <property type="entry name" value="NB-ARC"/>
</dbReference>
<dbReference type="Gramene" id="TraesCS7A02G567500.2">
    <property type="protein sequence ID" value="TraesCS7A02G567500.2"/>
    <property type="gene ID" value="TraesCS7A02G567500"/>
</dbReference>
<dbReference type="SMR" id="A0A3B6RTE5"/>
<sequence>MLMRSAPASISSIRGLTPSRSEVLLSTSYEDRHRSNAHASQHGNPSRETTGDFDRLAVVGEKIEEDTRALVAQIMQTSEDVSNNIMVLAIVGVGGIGNTTLAQKVFNDEAIQGEFSKKIWLSVNQNFSEVELLKRTIIEAGGDAQPAGNAKATLNRTLKDALRGHKTLLVMDDVWNHEAWEGVLKIPLVNVVAAGSRVLITTRDVAVARGMTAAWPYHHVNILAPGDAWSLLKKQVLSTEIDEDHISMLKDIGFRIIEKCGGLPLAIKVMGGLLRQRGGLRSHWQQVLDDSKWSITKMPQELNYAVYLSYEDMPPYLKQCFIYFSLLPKRTAFSVHQVIALWISEGIVHGSSNDLEECGRKCYDELISRNLIEPDQGYSNQLICSMHDVVRSFAQYMSKDEALVAHDEGIDILKKLNSQKFLRLSIDTNQLQSGALDWKSLQEQKSVRTLLSTVTIKMEPDDSLVTFSSLRSLHIESADVATLVKTLHQLKHLRYLTLVNSDISVLPANIGKMKLLQFFQLHGCEKLVNLPDSIVKLGQLRLLSLPKSSMIPRGFSGLTNMRKLLGFQAHMDGDWCSLDELGPLSQLRLLGLYQLENVSAASFAANARLAEKIHLNELFLYCTSILGPDGLAKEKGSVSEEEQHRIKKVFDALCPPPNVEKIDIDGYFGQQLPSWMMSRSRAPLNNLKFLLLRNLACCTQLPSGLCQLPYLQHLHVVGAPCIRRIGTEFLQAVGAPFPRLNRLSLSGMVEWEEWEWEEQVQAMRRLETIELNNCKLSRFPPGLASNARALKQLSLERVQHLRYIENFPSVVEITVLGSPHLERISNLPNLQKLYINNCPKLKVVKSIPALERLVLCDYPMETLPDYTRDVNPKLFILLCRPWLLASVAAGQLGVEWDKFRHVNHVKAYAHGGNNGGKWYVLYTRGNDKLDTNIRHSTVFEETLSSCMVDTQGFESMYKMRRSTFSYICSLVRLPFLEDMMAKDHTFVDGRVMSLQDRVATALRMLISGEPPVVVGSSLGVNEPTVSLVTQRFIEAIQERALHHLNWPYNFSAMEKIKCRFDKIHGLPNCCGVVHRDYFKFGSPNLDHEENADTLMLAVVDPDMRFTNIWFGASSSMNQSSLLHDSWLFKSCEKGTLLDGSKLKVSDGSDIGEYIIGDAGYPLRPWLLTPYRLEDDISDSKVEFNKRHSAATAMALRALERLKDTWKCLQGEGWHPNNQRDLRWTINTCCRLHNIVIDMEEEGAVMLSNQEKNCMEQVSQLLEEDAVKVRDVLSQHLVDSRVHTFAAEEEQEASGRRDENKEKEALQLQTTDRGKLYTNNKLTAQENETLSSSMVGTQGFESLYKMRRSTFSYICRLVKVPLSEDMMIGGHTFVDGRVISFHDGVAIALRMLSSCETPEVVGSSFGVDGSTVSLLTQRFVSAMEGRARHHISLLGFAQVEKIKRKFDKIHGLPNCCSVVHTTHIKFGSQNHENEENDGMLMQAVIDPDMRLAFIFLRPQVNLNQSSMLNDSYLFECCEKGAWLNGRKLKVSSGGGSEVKEYIIGDAGYPLRPWLLTPYQLENGVSLSATKAEFNRRHSAATAVAERAIARLEDTWKCLQGEGWHPNNQLEAYWTVDTCCVLHNIVIDMEEDQEEEEEGKNYSKQVRQLADEDAIRVRDALSQHLIECGGTLSSSIVDAQGFESVYKMRRSTFSYICSLVKTPFLEDMMARNHTFVDGRVLSLQDGVAIVLRMLNSGESPVTVGSSLGVNESTILLVT</sequence>
<dbReference type="GO" id="GO:0009626">
    <property type="term" value="P:plant-type hypersensitive response"/>
    <property type="evidence" value="ECO:0007669"/>
    <property type="project" value="UniProtKB-ARBA"/>
</dbReference>
<proteinExistence type="inferred from homology"/>
<comment type="cofactor">
    <cofactor evidence="1">
        <name>a divalent metal cation</name>
        <dbReference type="ChEBI" id="CHEBI:60240"/>
    </cofactor>
</comment>
<dbReference type="InterPro" id="IPR045249">
    <property type="entry name" value="HARBI1-like"/>
</dbReference>
<dbReference type="InterPro" id="IPR036388">
    <property type="entry name" value="WH-like_DNA-bd_sf"/>
</dbReference>
<reference evidence="15" key="2">
    <citation type="submission" date="2018-10" db="UniProtKB">
        <authorList>
            <consortium name="EnsemblPlants"/>
        </authorList>
    </citation>
    <scope>IDENTIFICATION</scope>
</reference>
<accession>A0A3B6RTE5</accession>
<evidence type="ECO:0000256" key="3">
    <source>
        <dbReference type="ARBA" id="ARBA00006958"/>
    </source>
</evidence>
<keyword evidence="4" id="KW-0540">Nuclease</keyword>
<dbReference type="Proteomes" id="UP000019116">
    <property type="component" value="Chromosome 7A"/>
</dbReference>
<dbReference type="GO" id="GO:0005634">
    <property type="term" value="C:nucleus"/>
    <property type="evidence" value="ECO:0007669"/>
    <property type="project" value="UniProtKB-SubCell"/>
</dbReference>
<keyword evidence="16" id="KW-1185">Reference proteome</keyword>
<evidence type="ECO:0000256" key="5">
    <source>
        <dbReference type="ARBA" id="ARBA00022723"/>
    </source>
</evidence>
<dbReference type="PaxDb" id="4565-Traes_7AL_E31C941C3.2"/>
<keyword evidence="5" id="KW-0479">Metal-binding</keyword>
<feature type="region of interest" description="Disordered" evidence="10">
    <location>
        <begin position="1283"/>
        <end position="1309"/>
    </location>
</feature>
<evidence type="ECO:0000313" key="16">
    <source>
        <dbReference type="Proteomes" id="UP000019116"/>
    </source>
</evidence>
<organism evidence="15">
    <name type="scientific">Triticum aestivum</name>
    <name type="common">Wheat</name>
    <dbReference type="NCBI Taxonomy" id="4565"/>
    <lineage>
        <taxon>Eukaryota</taxon>
        <taxon>Viridiplantae</taxon>
        <taxon>Streptophyta</taxon>
        <taxon>Embryophyta</taxon>
        <taxon>Tracheophyta</taxon>
        <taxon>Spermatophyta</taxon>
        <taxon>Magnoliopsida</taxon>
        <taxon>Liliopsida</taxon>
        <taxon>Poales</taxon>
        <taxon>Poaceae</taxon>
        <taxon>BOP clade</taxon>
        <taxon>Pooideae</taxon>
        <taxon>Triticodae</taxon>
        <taxon>Triticeae</taxon>
        <taxon>Triticinae</taxon>
        <taxon>Triticum</taxon>
    </lineage>
</organism>
<dbReference type="OrthoDB" id="6086191at2759"/>
<evidence type="ECO:0000256" key="9">
    <source>
        <dbReference type="ARBA" id="ARBA00023242"/>
    </source>
</evidence>
<feature type="compositionally biased region" description="Basic and acidic residues" evidence="10">
    <location>
        <begin position="1292"/>
        <end position="1304"/>
    </location>
</feature>
<dbReference type="Gene3D" id="1.10.8.430">
    <property type="entry name" value="Helical domain of apoptotic protease-activating factors"/>
    <property type="match status" value="1"/>
</dbReference>
<dbReference type="PRINTS" id="PR00364">
    <property type="entry name" value="DISEASERSIST"/>
</dbReference>
<dbReference type="GO" id="GO:0046872">
    <property type="term" value="F:metal ion binding"/>
    <property type="evidence" value="ECO:0007669"/>
    <property type="project" value="UniProtKB-KW"/>
</dbReference>
<feature type="domain" description="Disease resistance R13L4/SHOC-2-like LRR" evidence="14">
    <location>
        <begin position="462"/>
        <end position="802"/>
    </location>
</feature>
<dbReference type="InterPro" id="IPR055414">
    <property type="entry name" value="LRR_R13L4/SHOC2-like"/>
</dbReference>
<evidence type="ECO:0000256" key="8">
    <source>
        <dbReference type="ARBA" id="ARBA00022821"/>
    </source>
</evidence>
<dbReference type="InterPro" id="IPR027417">
    <property type="entry name" value="P-loop_NTPase"/>
</dbReference>
<dbReference type="GO" id="GO:0042742">
    <property type="term" value="P:defense response to bacterium"/>
    <property type="evidence" value="ECO:0007669"/>
    <property type="project" value="UniProtKB-ARBA"/>
</dbReference>
<evidence type="ECO:0000259" key="14">
    <source>
        <dbReference type="Pfam" id="PF23598"/>
    </source>
</evidence>
<dbReference type="Gene3D" id="3.80.10.10">
    <property type="entry name" value="Ribonuclease Inhibitor"/>
    <property type="match status" value="1"/>
</dbReference>
<dbReference type="InterPro" id="IPR032675">
    <property type="entry name" value="LRR_dom_sf"/>
</dbReference>
<dbReference type="Pfam" id="PF23598">
    <property type="entry name" value="LRR_14"/>
    <property type="match status" value="1"/>
</dbReference>
<dbReference type="SUPFAM" id="SSF52058">
    <property type="entry name" value="L domain-like"/>
    <property type="match status" value="1"/>
</dbReference>
<feature type="domain" description="Disease resistance protein winged helix" evidence="13">
    <location>
        <begin position="327"/>
        <end position="393"/>
    </location>
</feature>
<comment type="similarity">
    <text evidence="3">Belongs to the HARBI1 family.</text>
</comment>
<dbReference type="PANTHER" id="PTHR22930:SF174">
    <property type="entry name" value="DDE TNP4 DOMAIN-CONTAINING PROTEIN"/>
    <property type="match status" value="1"/>
</dbReference>
<dbReference type="FunFam" id="1.10.10.10:FF:000322">
    <property type="entry name" value="Probable disease resistance protein At1g63360"/>
    <property type="match status" value="1"/>
</dbReference>
<keyword evidence="6" id="KW-0677">Repeat</keyword>
<reference evidence="15" key="1">
    <citation type="submission" date="2018-08" db="EMBL/GenBank/DDBJ databases">
        <authorList>
            <person name="Rossello M."/>
        </authorList>
    </citation>
    <scope>NUCLEOTIDE SEQUENCE [LARGE SCALE GENOMIC DNA]</scope>
    <source>
        <strain evidence="15">cv. Chinese Spring</strain>
    </source>
</reference>
<dbReference type="GO" id="GO:0002758">
    <property type="term" value="P:innate immune response-activating signaling pathway"/>
    <property type="evidence" value="ECO:0007669"/>
    <property type="project" value="UniProtKB-ARBA"/>
</dbReference>
<evidence type="ECO:0000256" key="1">
    <source>
        <dbReference type="ARBA" id="ARBA00001968"/>
    </source>
</evidence>
<feature type="region of interest" description="Disordered" evidence="10">
    <location>
        <begin position="31"/>
        <end position="52"/>
    </location>
</feature>
<dbReference type="GO" id="GO:0016787">
    <property type="term" value="F:hydrolase activity"/>
    <property type="evidence" value="ECO:0007669"/>
    <property type="project" value="UniProtKB-KW"/>
</dbReference>
<evidence type="ECO:0000256" key="4">
    <source>
        <dbReference type="ARBA" id="ARBA00022722"/>
    </source>
</evidence>
<feature type="domain" description="DDE Tnp4" evidence="12">
    <location>
        <begin position="1095"/>
        <end position="1233"/>
    </location>
</feature>
<evidence type="ECO:0000256" key="2">
    <source>
        <dbReference type="ARBA" id="ARBA00004123"/>
    </source>
</evidence>
<dbReference type="Pfam" id="PF13359">
    <property type="entry name" value="DDE_Tnp_4"/>
    <property type="match status" value="2"/>
</dbReference>
<dbReference type="Pfam" id="PF00931">
    <property type="entry name" value="NB-ARC"/>
    <property type="match status" value="1"/>
</dbReference>
<dbReference type="Gramene" id="TraesCS7A03G1386200.1">
    <property type="protein sequence ID" value="TraesCS7A03G1386200.1.CDS"/>
    <property type="gene ID" value="TraesCS7A03G1386200"/>
</dbReference>
<keyword evidence="7" id="KW-0378">Hydrolase</keyword>
<dbReference type="EnsemblPlants" id="TraesCS7A02G567500.2">
    <property type="protein sequence ID" value="TraesCS7A02G567500.2"/>
    <property type="gene ID" value="TraesCS7A02G567500"/>
</dbReference>
<feature type="domain" description="NB-ARC" evidence="11">
    <location>
        <begin position="82"/>
        <end position="239"/>
    </location>
</feature>
<evidence type="ECO:0000256" key="10">
    <source>
        <dbReference type="SAM" id="MobiDB-lite"/>
    </source>
</evidence>
<dbReference type="GO" id="GO:0043531">
    <property type="term" value="F:ADP binding"/>
    <property type="evidence" value="ECO:0007669"/>
    <property type="project" value="InterPro"/>
</dbReference>
<evidence type="ECO:0000256" key="6">
    <source>
        <dbReference type="ARBA" id="ARBA00022737"/>
    </source>
</evidence>
<dbReference type="InterPro" id="IPR058922">
    <property type="entry name" value="WHD_DRP"/>
</dbReference>
<dbReference type="InterPro" id="IPR042197">
    <property type="entry name" value="Apaf_helical"/>
</dbReference>
<dbReference type="GO" id="GO:0004518">
    <property type="term" value="F:nuclease activity"/>
    <property type="evidence" value="ECO:0007669"/>
    <property type="project" value="UniProtKB-KW"/>
</dbReference>
<evidence type="ECO:0000313" key="15">
    <source>
        <dbReference type="EnsemblPlants" id="TraesCS7A02G567500.2"/>
    </source>
</evidence>